<organism evidence="4 5">
    <name type="scientific">Aquimarina algiphila</name>
    <dbReference type="NCBI Taxonomy" id="2047982"/>
    <lineage>
        <taxon>Bacteria</taxon>
        <taxon>Pseudomonadati</taxon>
        <taxon>Bacteroidota</taxon>
        <taxon>Flavobacteriia</taxon>
        <taxon>Flavobacteriales</taxon>
        <taxon>Flavobacteriaceae</taxon>
        <taxon>Aquimarina</taxon>
    </lineage>
</organism>
<sequence length="348" mass="39136">MMGYFISRNYKSLFNAAGKAKTDCESILAQMGFKNLGFKQSSIPNSAIGTIKNFLGITYALLRLPYKSTLCTQYPLNKFRGYVLFMAKLKKCKIITIVHDVRFLKGRTGNADKELKKIITSNAIIVHNDAMKNWFLEQGVKIPIIVLGIFDYILKDGLPDQNDNNQGEKPHEIVYAGGFGEGKNSYIYDLDTLNEKNFKMNLYGIGFDYQKLKISKEESVLSYEGAFPSDVVAYHIKGSFGLVWDGISTEECSGQYGQYLKYNNPHKTSLYILCGLPVIVWDQAAISSFIKENNIGFTISNLDQLSDILDNLSVEEYKEMKSNVNNVRTKIISGGYLNDAVNQALKIT</sequence>
<protein>
    <submittedName>
        <fullName evidence="4">Beta-1,6-galactofuranosyltransferase</fullName>
    </submittedName>
</protein>
<dbReference type="InterPro" id="IPR058591">
    <property type="entry name" value="Gtf3_N"/>
</dbReference>
<dbReference type="Gene3D" id="3.40.50.2000">
    <property type="entry name" value="Glycogen Phosphorylase B"/>
    <property type="match status" value="2"/>
</dbReference>
<feature type="domain" description="Glucosyltransferase 3-like C-terminal" evidence="3">
    <location>
        <begin position="173"/>
        <end position="344"/>
    </location>
</feature>
<evidence type="ECO:0000313" key="4">
    <source>
        <dbReference type="EMBL" id="TSE08531.1"/>
    </source>
</evidence>
<feature type="domain" description="Glucosyltransferase 3-like N-terminal" evidence="2">
    <location>
        <begin position="4"/>
        <end position="149"/>
    </location>
</feature>
<evidence type="ECO:0000259" key="3">
    <source>
        <dbReference type="Pfam" id="PF26337"/>
    </source>
</evidence>
<evidence type="ECO:0000313" key="5">
    <source>
        <dbReference type="Proteomes" id="UP000318833"/>
    </source>
</evidence>
<keyword evidence="1 4" id="KW-0808">Transferase</keyword>
<dbReference type="AlphaFoldDB" id="A0A554VKJ8"/>
<dbReference type="Proteomes" id="UP000318833">
    <property type="component" value="Unassembled WGS sequence"/>
</dbReference>
<accession>A0A554VKJ8</accession>
<reference evidence="4 5" key="1">
    <citation type="submission" date="2019-07" db="EMBL/GenBank/DDBJ databases">
        <title>The draft genome sequence of Aquimarina algiphila M91.</title>
        <authorList>
            <person name="Meng X."/>
        </authorList>
    </citation>
    <scope>NUCLEOTIDE SEQUENCE [LARGE SCALE GENOMIC DNA]</scope>
    <source>
        <strain evidence="4 5">M91</strain>
    </source>
</reference>
<dbReference type="RefSeq" id="WP_143916641.1">
    <property type="nucleotide sequence ID" value="NZ_CANMIK010000024.1"/>
</dbReference>
<dbReference type="Pfam" id="PF26337">
    <property type="entry name" value="Gtf3_C"/>
    <property type="match status" value="1"/>
</dbReference>
<gene>
    <name evidence="4" type="ORF">FOF46_12225</name>
</gene>
<proteinExistence type="predicted"/>
<dbReference type="GO" id="GO:0016740">
    <property type="term" value="F:transferase activity"/>
    <property type="evidence" value="ECO:0007669"/>
    <property type="project" value="UniProtKB-KW"/>
</dbReference>
<dbReference type="OrthoDB" id="9790931at2"/>
<comment type="caution">
    <text evidence="4">The sequence shown here is derived from an EMBL/GenBank/DDBJ whole genome shotgun (WGS) entry which is preliminary data.</text>
</comment>
<keyword evidence="5" id="KW-1185">Reference proteome</keyword>
<dbReference type="InterPro" id="IPR058592">
    <property type="entry name" value="Gtf3_C"/>
</dbReference>
<name>A0A554VKJ8_9FLAO</name>
<dbReference type="EMBL" id="VLNR01000022">
    <property type="protein sequence ID" value="TSE08531.1"/>
    <property type="molecule type" value="Genomic_DNA"/>
</dbReference>
<dbReference type="PIRSF" id="PIRSF007023">
    <property type="entry name" value="UDP-Galf_transf"/>
    <property type="match status" value="1"/>
</dbReference>
<evidence type="ECO:0000259" key="2">
    <source>
        <dbReference type="Pfam" id="PF26334"/>
    </source>
</evidence>
<dbReference type="Pfam" id="PF26334">
    <property type="entry name" value="Gtf3_N"/>
    <property type="match status" value="1"/>
</dbReference>
<evidence type="ECO:0000256" key="1">
    <source>
        <dbReference type="ARBA" id="ARBA00022679"/>
    </source>
</evidence>